<evidence type="ECO:0000256" key="1">
    <source>
        <dbReference type="SAM" id="MobiDB-lite"/>
    </source>
</evidence>
<keyword evidence="2" id="KW-1133">Transmembrane helix</keyword>
<feature type="transmembrane region" description="Helical" evidence="2">
    <location>
        <begin position="12"/>
        <end position="30"/>
    </location>
</feature>
<evidence type="ECO:0000256" key="2">
    <source>
        <dbReference type="SAM" id="Phobius"/>
    </source>
</evidence>
<evidence type="ECO:0000313" key="3">
    <source>
        <dbReference type="EMBL" id="KAK3015254.1"/>
    </source>
</evidence>
<feature type="compositionally biased region" description="Pro residues" evidence="1">
    <location>
        <begin position="73"/>
        <end position="107"/>
    </location>
</feature>
<sequence length="173" mass="18189">MCYVGKATKIFIFIVTVLVVTGLVLGFGLLRHGIHKAHRDCSDGSCHQTPLMYPNPASNPPTNPNLNPITSNPTPPPPDPNLTPNPNPSSTPTPILQPPPPVLSPPLPLPPPPPPVVATAPPPTFSPPSTVPVTPGPVALLDVIGCTVPVLYQMLAVPNKKLPLELPCFILAY</sequence>
<name>A0AA89ASJ8_9ASTE</name>
<dbReference type="InterPro" id="IPR040277">
    <property type="entry name" value="Os04g0629400-like"/>
</dbReference>
<dbReference type="EMBL" id="JAVXUP010001158">
    <property type="protein sequence ID" value="KAK3015254.1"/>
    <property type="molecule type" value="Genomic_DNA"/>
</dbReference>
<dbReference type="AlphaFoldDB" id="A0AA89ASJ8"/>
<keyword evidence="4" id="KW-1185">Reference proteome</keyword>
<proteinExistence type="predicted"/>
<dbReference type="PANTHER" id="PTHR36036">
    <property type="entry name" value="PROLINE-RICH FAMILY PROTEIN"/>
    <property type="match status" value="1"/>
</dbReference>
<keyword evidence="2" id="KW-0812">Transmembrane</keyword>
<evidence type="ECO:0000313" key="4">
    <source>
        <dbReference type="Proteomes" id="UP001188597"/>
    </source>
</evidence>
<accession>A0AA89ASJ8</accession>
<keyword evidence="2" id="KW-0472">Membrane</keyword>
<dbReference type="Proteomes" id="UP001188597">
    <property type="component" value="Unassembled WGS sequence"/>
</dbReference>
<dbReference type="PANTHER" id="PTHR36036:SF1">
    <property type="entry name" value="PROLINE-RICH FAMILY PROTEIN"/>
    <property type="match status" value="1"/>
</dbReference>
<protein>
    <submittedName>
        <fullName evidence="3">Uncharacterized protein</fullName>
    </submittedName>
</protein>
<organism evidence="3 4">
    <name type="scientific">Escallonia herrerae</name>
    <dbReference type="NCBI Taxonomy" id="1293975"/>
    <lineage>
        <taxon>Eukaryota</taxon>
        <taxon>Viridiplantae</taxon>
        <taxon>Streptophyta</taxon>
        <taxon>Embryophyta</taxon>
        <taxon>Tracheophyta</taxon>
        <taxon>Spermatophyta</taxon>
        <taxon>Magnoliopsida</taxon>
        <taxon>eudicotyledons</taxon>
        <taxon>Gunneridae</taxon>
        <taxon>Pentapetalae</taxon>
        <taxon>asterids</taxon>
        <taxon>campanulids</taxon>
        <taxon>Escalloniales</taxon>
        <taxon>Escalloniaceae</taxon>
        <taxon>Escallonia</taxon>
    </lineage>
</organism>
<feature type="region of interest" description="Disordered" evidence="1">
    <location>
        <begin position="52"/>
        <end position="107"/>
    </location>
</feature>
<reference evidence="3" key="1">
    <citation type="submission" date="2022-12" db="EMBL/GenBank/DDBJ databases">
        <title>Draft genome assemblies for two species of Escallonia (Escalloniales).</title>
        <authorList>
            <person name="Chanderbali A."/>
            <person name="Dervinis C."/>
            <person name="Anghel I."/>
            <person name="Soltis D."/>
            <person name="Soltis P."/>
            <person name="Zapata F."/>
        </authorList>
    </citation>
    <scope>NUCLEOTIDE SEQUENCE</scope>
    <source>
        <strain evidence="3">UCBG64.0493</strain>
        <tissue evidence="3">Leaf</tissue>
    </source>
</reference>
<dbReference type="PRINTS" id="PR01217">
    <property type="entry name" value="PRICHEXTENSN"/>
</dbReference>
<comment type="caution">
    <text evidence="3">The sequence shown here is derived from an EMBL/GenBank/DDBJ whole genome shotgun (WGS) entry which is preliminary data.</text>
</comment>
<gene>
    <name evidence="3" type="ORF">RJ639_006042</name>
</gene>